<dbReference type="EMBL" id="JBEPCU010000084">
    <property type="protein sequence ID" value="MER6976995.1"/>
    <property type="molecule type" value="Genomic_DNA"/>
</dbReference>
<reference evidence="3 4" key="1">
    <citation type="submission" date="2024-06" db="EMBL/GenBank/DDBJ databases">
        <title>The Natural Products Discovery Center: Release of the First 8490 Sequenced Strains for Exploring Actinobacteria Biosynthetic Diversity.</title>
        <authorList>
            <person name="Kalkreuter E."/>
            <person name="Kautsar S.A."/>
            <person name="Yang D."/>
            <person name="Bader C.D."/>
            <person name="Teijaro C.N."/>
            <person name="Fluegel L."/>
            <person name="Davis C.M."/>
            <person name="Simpson J.R."/>
            <person name="Lauterbach L."/>
            <person name="Steele A.D."/>
            <person name="Gui C."/>
            <person name="Meng S."/>
            <person name="Li G."/>
            <person name="Viehrig K."/>
            <person name="Ye F."/>
            <person name="Su P."/>
            <person name="Kiefer A.F."/>
            <person name="Nichols A."/>
            <person name="Cepeda A.J."/>
            <person name="Yan W."/>
            <person name="Fan B."/>
            <person name="Jiang Y."/>
            <person name="Adhikari A."/>
            <person name="Zheng C.-J."/>
            <person name="Schuster L."/>
            <person name="Cowan T.M."/>
            <person name="Smanski M.J."/>
            <person name="Chevrette M.G."/>
            <person name="De Carvalho L.P.S."/>
            <person name="Shen B."/>
        </authorList>
    </citation>
    <scope>NUCLEOTIDE SEQUENCE [LARGE SCALE GENOMIC DNA]</scope>
    <source>
        <strain evidence="3 4">NPDC000634</strain>
    </source>
</reference>
<keyword evidence="1" id="KW-0560">Oxidoreductase</keyword>
<dbReference type="Pfam" id="PF00171">
    <property type="entry name" value="Aldedh"/>
    <property type="match status" value="1"/>
</dbReference>
<evidence type="ECO:0000259" key="2">
    <source>
        <dbReference type="Pfam" id="PF00171"/>
    </source>
</evidence>
<organism evidence="3 4">
    <name type="scientific">Streptomyces carpinensis</name>
    <dbReference type="NCBI Taxonomy" id="66369"/>
    <lineage>
        <taxon>Bacteria</taxon>
        <taxon>Bacillati</taxon>
        <taxon>Actinomycetota</taxon>
        <taxon>Actinomycetes</taxon>
        <taxon>Kitasatosporales</taxon>
        <taxon>Streptomycetaceae</taxon>
        <taxon>Streptomyces</taxon>
    </lineage>
</organism>
<accession>A0ABV1VYI0</accession>
<keyword evidence="4" id="KW-1185">Reference proteome</keyword>
<dbReference type="Gene3D" id="3.40.605.10">
    <property type="entry name" value="Aldehyde Dehydrogenase, Chain A, domain 1"/>
    <property type="match status" value="1"/>
</dbReference>
<dbReference type="InterPro" id="IPR016163">
    <property type="entry name" value="Ald_DH_C"/>
</dbReference>
<dbReference type="InterPro" id="IPR016162">
    <property type="entry name" value="Ald_DH_N"/>
</dbReference>
<feature type="domain" description="Aldehyde dehydrogenase" evidence="2">
    <location>
        <begin position="2"/>
        <end position="51"/>
    </location>
</feature>
<evidence type="ECO:0000313" key="3">
    <source>
        <dbReference type="EMBL" id="MER6976995.1"/>
    </source>
</evidence>
<dbReference type="InterPro" id="IPR015590">
    <property type="entry name" value="Aldehyde_DH_dom"/>
</dbReference>
<name>A0ABV1VYI0_9ACTN</name>
<dbReference type="Gene3D" id="3.40.309.10">
    <property type="entry name" value="Aldehyde Dehydrogenase, Chain A, domain 2"/>
    <property type="match status" value="1"/>
</dbReference>
<gene>
    <name evidence="3" type="ORF">ABT317_08160</name>
</gene>
<protein>
    <submittedName>
        <fullName evidence="3">Aldehyde dehydrogenase family protein</fullName>
    </submittedName>
</protein>
<comment type="caution">
    <text evidence="3">The sequence shown here is derived from an EMBL/GenBank/DDBJ whole genome shotgun (WGS) entry which is preliminary data.</text>
</comment>
<proteinExistence type="predicted"/>
<dbReference type="Proteomes" id="UP001458415">
    <property type="component" value="Unassembled WGS sequence"/>
</dbReference>
<dbReference type="InterPro" id="IPR016161">
    <property type="entry name" value="Ald_DH/histidinol_DH"/>
</dbReference>
<evidence type="ECO:0000313" key="4">
    <source>
        <dbReference type="Proteomes" id="UP001458415"/>
    </source>
</evidence>
<sequence length="56" mass="6012">MQVARQPRVGAVWINSWGSPEPPLPWSGRGAGGLGSELGLSGLQSYRQEKTCFVVL</sequence>
<dbReference type="RefSeq" id="WP_107419726.1">
    <property type="nucleotide sequence ID" value="NZ_MUBM01000104.1"/>
</dbReference>
<evidence type="ECO:0000256" key="1">
    <source>
        <dbReference type="ARBA" id="ARBA00023002"/>
    </source>
</evidence>
<dbReference type="SUPFAM" id="SSF53720">
    <property type="entry name" value="ALDH-like"/>
    <property type="match status" value="1"/>
</dbReference>